<dbReference type="Proteomes" id="UP000559404">
    <property type="component" value="Unassembled WGS sequence"/>
</dbReference>
<proteinExistence type="predicted"/>
<dbReference type="EMBL" id="JACEON010000008">
    <property type="protein sequence ID" value="MBA4612044.1"/>
    <property type="molecule type" value="Genomic_DNA"/>
</dbReference>
<evidence type="ECO:0000256" key="1">
    <source>
        <dbReference type="SAM" id="MobiDB-lite"/>
    </source>
</evidence>
<dbReference type="AlphaFoldDB" id="A0A838XYD6"/>
<sequence>MLGLRQRLQPEADARTPLAREQAEPVSSSEPLSFLELRVLAVGALVRLRMPRAGRVAPPLAATERLARLERLQTLWMSGCRQVIDEGLFHDIAHRHPTVARSVRARVESRP</sequence>
<gene>
    <name evidence="2" type="ORF">H1W37_10295</name>
</gene>
<name>A0A838XYD6_9HYPH</name>
<reference evidence="2 3" key="2">
    <citation type="submission" date="2020-08" db="EMBL/GenBank/DDBJ databases">
        <title>Stappia taiwanensis sp. nov., isolated from a coastal thermal spring.</title>
        <authorList>
            <person name="Kampfer P."/>
        </authorList>
    </citation>
    <scope>NUCLEOTIDE SEQUENCE [LARGE SCALE GENOMIC DNA]</scope>
    <source>
        <strain evidence="2 3">DSM 23284</strain>
    </source>
</reference>
<comment type="caution">
    <text evidence="2">The sequence shown here is derived from an EMBL/GenBank/DDBJ whole genome shotgun (WGS) entry which is preliminary data.</text>
</comment>
<feature type="region of interest" description="Disordered" evidence="1">
    <location>
        <begin position="1"/>
        <end position="30"/>
    </location>
</feature>
<keyword evidence="3" id="KW-1185">Reference proteome</keyword>
<reference evidence="2 3" key="1">
    <citation type="submission" date="2020-07" db="EMBL/GenBank/DDBJ databases">
        <authorList>
            <person name="Li M."/>
        </authorList>
    </citation>
    <scope>NUCLEOTIDE SEQUENCE [LARGE SCALE GENOMIC DNA]</scope>
    <source>
        <strain evidence="2 3">DSM 23284</strain>
    </source>
</reference>
<evidence type="ECO:0000313" key="2">
    <source>
        <dbReference type="EMBL" id="MBA4612044.1"/>
    </source>
</evidence>
<accession>A0A838XYD6</accession>
<organism evidence="2 3">
    <name type="scientific">Stappia taiwanensis</name>
    <dbReference type="NCBI Taxonomy" id="992267"/>
    <lineage>
        <taxon>Bacteria</taxon>
        <taxon>Pseudomonadati</taxon>
        <taxon>Pseudomonadota</taxon>
        <taxon>Alphaproteobacteria</taxon>
        <taxon>Hyphomicrobiales</taxon>
        <taxon>Stappiaceae</taxon>
        <taxon>Stappia</taxon>
    </lineage>
</organism>
<protein>
    <submittedName>
        <fullName evidence="2">Uncharacterized protein</fullName>
    </submittedName>
</protein>
<evidence type="ECO:0000313" key="3">
    <source>
        <dbReference type="Proteomes" id="UP000559404"/>
    </source>
</evidence>
<dbReference type="RefSeq" id="WP_181760240.1">
    <property type="nucleotide sequence ID" value="NZ_BMCR01000003.1"/>
</dbReference>